<keyword evidence="9" id="KW-0472">Membrane</keyword>
<dbReference type="InterPro" id="IPR026849">
    <property type="entry name" value="ATG2"/>
</dbReference>
<keyword evidence="6" id="KW-0256">Endoplasmic reticulum</keyword>
<evidence type="ECO:0000256" key="7">
    <source>
        <dbReference type="ARBA" id="ARBA00023006"/>
    </source>
</evidence>
<keyword evidence="14" id="KW-0496">Mitochondrion</keyword>
<protein>
    <recommendedName>
        <fullName evidence="4">Autophagy-related protein 2</fullName>
    </recommendedName>
</protein>
<keyword evidence="5" id="KW-0813">Transport</keyword>
<gene>
    <name evidence="13" type="ORF">PBRA_007462</name>
    <name evidence="14" type="ORF">PLBR_LOCUS4326</name>
</gene>
<comment type="similarity">
    <text evidence="3">Belongs to the ATG2 family.</text>
</comment>
<evidence type="ECO:0000256" key="5">
    <source>
        <dbReference type="ARBA" id="ARBA00022448"/>
    </source>
</evidence>
<feature type="region of interest" description="Disordered" evidence="12">
    <location>
        <begin position="968"/>
        <end position="1010"/>
    </location>
</feature>
<dbReference type="PANTHER" id="PTHR13190">
    <property type="entry name" value="AUTOPHAGY-RELATED 2, ISOFORM A"/>
    <property type="match status" value="1"/>
</dbReference>
<evidence type="ECO:0000313" key="16">
    <source>
        <dbReference type="Proteomes" id="UP000290189"/>
    </source>
</evidence>
<dbReference type="GO" id="GO:0034727">
    <property type="term" value="P:piecemeal microautophagy of the nucleus"/>
    <property type="evidence" value="ECO:0007669"/>
    <property type="project" value="TreeGrafter"/>
</dbReference>
<evidence type="ECO:0000256" key="11">
    <source>
        <dbReference type="ARBA" id="ARBA00024615"/>
    </source>
</evidence>
<dbReference type="GO" id="GO:0000045">
    <property type="term" value="P:autophagosome assembly"/>
    <property type="evidence" value="ECO:0007669"/>
    <property type="project" value="TreeGrafter"/>
</dbReference>
<dbReference type="GO" id="GO:0043495">
    <property type="term" value="F:protein-membrane adaptor activity"/>
    <property type="evidence" value="ECO:0007669"/>
    <property type="project" value="TreeGrafter"/>
</dbReference>
<dbReference type="Proteomes" id="UP000290189">
    <property type="component" value="Unassembled WGS sequence"/>
</dbReference>
<comment type="catalytic activity">
    <reaction evidence="10">
        <text>a 1,2-diacyl-sn-glycero-3-phospho-L-serine(in) = a 1,2-diacyl-sn-glycero-3-phospho-L-serine(out)</text>
        <dbReference type="Rhea" id="RHEA:38663"/>
        <dbReference type="ChEBI" id="CHEBI:57262"/>
    </reaction>
</comment>
<evidence type="ECO:0000256" key="8">
    <source>
        <dbReference type="ARBA" id="ARBA00023055"/>
    </source>
</evidence>
<dbReference type="GO" id="GO:0005789">
    <property type="term" value="C:endoplasmic reticulum membrane"/>
    <property type="evidence" value="ECO:0007669"/>
    <property type="project" value="UniProtKB-SubCell"/>
</dbReference>
<dbReference type="GO" id="GO:0006869">
    <property type="term" value="P:lipid transport"/>
    <property type="evidence" value="ECO:0007669"/>
    <property type="project" value="UniProtKB-KW"/>
</dbReference>
<evidence type="ECO:0000256" key="12">
    <source>
        <dbReference type="SAM" id="MobiDB-lite"/>
    </source>
</evidence>
<feature type="region of interest" description="Disordered" evidence="12">
    <location>
        <begin position="1287"/>
        <end position="1314"/>
    </location>
</feature>
<dbReference type="Pfam" id="PF13329">
    <property type="entry name" value="ATG2_CAD"/>
    <property type="match status" value="1"/>
</dbReference>
<feature type="compositionally biased region" description="Basic residues" evidence="12">
    <location>
        <begin position="1297"/>
        <end position="1306"/>
    </location>
</feature>
<dbReference type="GO" id="GO:0061908">
    <property type="term" value="C:phagophore"/>
    <property type="evidence" value="ECO:0007669"/>
    <property type="project" value="TreeGrafter"/>
</dbReference>
<feature type="compositionally biased region" description="Low complexity" evidence="12">
    <location>
        <begin position="103"/>
        <end position="115"/>
    </location>
</feature>
<evidence type="ECO:0000256" key="3">
    <source>
        <dbReference type="ARBA" id="ARBA00009714"/>
    </source>
</evidence>
<organism evidence="13 15">
    <name type="scientific">Plasmodiophora brassicae</name>
    <name type="common">Clubroot disease agent</name>
    <dbReference type="NCBI Taxonomy" id="37360"/>
    <lineage>
        <taxon>Eukaryota</taxon>
        <taxon>Sar</taxon>
        <taxon>Rhizaria</taxon>
        <taxon>Endomyxa</taxon>
        <taxon>Phytomyxea</taxon>
        <taxon>Plasmodiophorida</taxon>
        <taxon>Plasmodiophoridae</taxon>
        <taxon>Plasmodiophora</taxon>
    </lineage>
</organism>
<evidence type="ECO:0000313" key="14">
    <source>
        <dbReference type="EMBL" id="SPQ97111.1"/>
    </source>
</evidence>
<evidence type="ECO:0000256" key="10">
    <source>
        <dbReference type="ARBA" id="ARBA00024479"/>
    </source>
</evidence>
<proteinExistence type="inferred from homology"/>
<dbReference type="EMBL" id="OVEO01000007">
    <property type="protein sequence ID" value="SPQ97111.1"/>
    <property type="molecule type" value="Genomic_DNA"/>
</dbReference>
<dbReference type="Proteomes" id="UP000039324">
    <property type="component" value="Unassembled WGS sequence"/>
</dbReference>
<dbReference type="GO" id="GO:0034045">
    <property type="term" value="C:phagophore assembly site membrane"/>
    <property type="evidence" value="ECO:0007669"/>
    <property type="project" value="UniProtKB-SubCell"/>
</dbReference>
<dbReference type="GO" id="GO:0061723">
    <property type="term" value="P:glycophagy"/>
    <property type="evidence" value="ECO:0007669"/>
    <property type="project" value="TreeGrafter"/>
</dbReference>
<reference evidence="14 16" key="2">
    <citation type="submission" date="2018-03" db="EMBL/GenBank/DDBJ databases">
        <authorList>
            <person name="Fogelqvist J."/>
        </authorList>
    </citation>
    <scope>NUCLEOTIDE SEQUENCE [LARGE SCALE GENOMIC DNA]</scope>
</reference>
<geneLocation type="mitochondrion" evidence="14"/>
<evidence type="ECO:0000256" key="1">
    <source>
        <dbReference type="ARBA" id="ARBA00004406"/>
    </source>
</evidence>
<dbReference type="PANTHER" id="PTHR13190:SF1">
    <property type="entry name" value="AUTOPHAGY-RELATED 2, ISOFORM A"/>
    <property type="match status" value="1"/>
</dbReference>
<dbReference type="EMBL" id="CDSF01000093">
    <property type="protein sequence ID" value="CEO99729.1"/>
    <property type="molecule type" value="Genomic_DNA"/>
</dbReference>
<evidence type="ECO:0000313" key="13">
    <source>
        <dbReference type="EMBL" id="CEO99729.1"/>
    </source>
</evidence>
<comment type="catalytic activity">
    <reaction evidence="11">
        <text>a 1,2-diacyl-sn-glycero-3-phosphoethanolamine(in) = a 1,2-diacyl-sn-glycero-3-phosphoethanolamine(out)</text>
        <dbReference type="Rhea" id="RHEA:38895"/>
        <dbReference type="ChEBI" id="CHEBI:64612"/>
    </reaction>
</comment>
<keyword evidence="7" id="KW-0072">Autophagy</keyword>
<evidence type="ECO:0000256" key="6">
    <source>
        <dbReference type="ARBA" id="ARBA00022824"/>
    </source>
</evidence>
<evidence type="ECO:0000256" key="4">
    <source>
        <dbReference type="ARBA" id="ARBA00018070"/>
    </source>
</evidence>
<evidence type="ECO:0000313" key="15">
    <source>
        <dbReference type="Proteomes" id="UP000039324"/>
    </source>
</evidence>
<dbReference type="GO" id="GO:0000422">
    <property type="term" value="P:autophagy of mitochondrion"/>
    <property type="evidence" value="ECO:0007669"/>
    <property type="project" value="TreeGrafter"/>
</dbReference>
<feature type="region of interest" description="Disordered" evidence="12">
    <location>
        <begin position="94"/>
        <end position="120"/>
    </location>
</feature>
<dbReference type="GO" id="GO:0032266">
    <property type="term" value="F:phosphatidylinositol-3-phosphate binding"/>
    <property type="evidence" value="ECO:0007669"/>
    <property type="project" value="TreeGrafter"/>
</dbReference>
<dbReference type="OrthoDB" id="18982at2759"/>
<keyword evidence="15" id="KW-1185">Reference proteome</keyword>
<reference evidence="13 15" key="1">
    <citation type="submission" date="2015-02" db="EMBL/GenBank/DDBJ databases">
        <authorList>
            <person name="Chooi Y.-H."/>
        </authorList>
    </citation>
    <scope>NUCLEOTIDE SEQUENCE [LARGE SCALE GENOMIC DNA]</scope>
    <source>
        <strain evidence="13">E3</strain>
    </source>
</reference>
<comment type="subcellular location">
    <subcellularLocation>
        <location evidence="1">Endoplasmic reticulum membrane</location>
        <topology evidence="1">Peripheral membrane protein</topology>
    </subcellularLocation>
    <subcellularLocation>
        <location evidence="2">Preautophagosomal structure membrane</location>
        <topology evidence="2">Peripheral membrane protein</topology>
    </subcellularLocation>
</comment>
<keyword evidence="8" id="KW-0445">Lipid transport</keyword>
<evidence type="ECO:0000256" key="9">
    <source>
        <dbReference type="ARBA" id="ARBA00023136"/>
    </source>
</evidence>
<name>A0A0G4IX92_PLABS</name>
<feature type="compositionally biased region" description="Low complexity" evidence="12">
    <location>
        <begin position="971"/>
        <end position="983"/>
    </location>
</feature>
<evidence type="ECO:0000256" key="2">
    <source>
        <dbReference type="ARBA" id="ARBA00004623"/>
    </source>
</evidence>
<dbReference type="STRING" id="37360.A0A0G4IX92"/>
<dbReference type="GO" id="GO:0061709">
    <property type="term" value="P:reticulophagy"/>
    <property type="evidence" value="ECO:0007669"/>
    <property type="project" value="TreeGrafter"/>
</dbReference>
<feature type="region of interest" description="Disordered" evidence="12">
    <location>
        <begin position="1368"/>
        <end position="1388"/>
    </location>
</feature>
<sequence length="1388" mass="147406">MLLGLLSRRFCQYVLKRLFGQFLDGGDLGDLRLLDADVVSIRNVALRIPRVGRWRARHAVIGHVKAVIPWRSLLSGSCSLELRRVEIDLHIDDDGDDDVRDAPSSSSESSPTAPSNDMESALRQTLAESLVFRDDGVDPDLASGSAPGNAAVDAIAGCIEGILRETAVSAIDVTVRLHFPDGPTLTVAIPAIAYADLSDTLRHDISFPNGMSVSIGSNAVASTSAPCRVMLNERSGVVTFDGRLDVSSDVAGLGHARELLNVALRNGAGPASPVSVMSSPGHDVHPLTASEVVRAHADLAAAMSSSMRSTGGDVFYDCVSVGSSQPPVRQWSLTTASVHVVIGDAASGVEVLASMVRASGATVSVDEVAIRRGPATIATIPHLGLSVADVVSVDIPDAVRLAVSCDDVVHLRALSHLILSASSIADASSLSPSSSMRPVAVSFGPVDIGYDSNRFRCKSGRIQCDLGADRAFRVVLSRWHFSLGDGVVAEAPDDAQIGIVWRRDSKPLPALPRLQTRPPVPFRVWEGDSTTSSTDDPVAHFRKEYADSSQVNITAAFGDVAIRINDGLERVWQPSSGGHSFVSSLSMSSDFSLARLRLFSRLGSLEAQSCDLFVTSSPRLAVVTCSRITALDDTRVVVVSSSSSIAPSDSIPCLTVTSSPSQLLVSASSVFVRLTPDIVEYAYGFFRTIHNGNGSSKYAPAKSVDVHVNALDCAVEVIRDAVPVVADINRIRLLAIIGNLSFGNASSTLTLSGRDLSAHVALGDGLLPTCPDPHAGHDVDSVAARGFATFASVDAVDLSIDDKTCLNIGRIGVTCCSDTLTALIAAVSSTSPATSPSSRLDVPDNDAKEPDLHAVRDVRVEVHDMLALSAAVTAKLRLDFDEDDDDDADEDFARAHLAVTDDTYLGGSHPDTSTEHASEPTWFNGGQPDLVDDYFAAASEPASDGDHQVVISVSRFAWRIFSGSDFPSQPPLASSSSPSSLPNGGSGSLDQHFYRPAGSSGPRAAAMSKRGRDSVELQIVDIHVRHNVQGVHRTRASMRSVRIADDVVDSRYQVLIDASARPSTLDLEWVRVRNWPSDAELRARVALAPLVFSIDGETVRFLTAFVADADGRVTSRAVENDVVQLEAVRVRVAYVQWFHIACTPVTISYRPRPVDIAGVRASDILGILALIPVEGVRLQLQPVELRGIAGLDRLAAALCNAWAADIVANQTQAYIAGIQPFRSLVNVGGALRDLVFVPALQLVRQGDERVPAARLTPAQAARQVTMETVNLMMTLVGGAHSVLSAVEDAVSPQSTPGRRRRRRRQESRRPHGFKDGCRQAYASLAVGVRAACESLVGVPSGDWPAAVPRVVLEPALGATRALNQTLQGLRASLDPAPAPATDPDRASR</sequence>
<accession>A0A0G4IX92</accession>